<proteinExistence type="predicted"/>
<dbReference type="Proteomes" id="UP000522313">
    <property type="component" value="Unassembled WGS sequence"/>
</dbReference>
<dbReference type="InterPro" id="IPR050772">
    <property type="entry name" value="Hydratase-Decarb/MhpD_sf"/>
</dbReference>
<dbReference type="EMBL" id="JACHBT010000007">
    <property type="protein sequence ID" value="MBB6504528.1"/>
    <property type="molecule type" value="Genomic_DNA"/>
</dbReference>
<gene>
    <name evidence="1" type="ORF">F4693_001501</name>
</gene>
<dbReference type="GO" id="GO:0008684">
    <property type="term" value="F:2-oxopent-4-enoate hydratase activity"/>
    <property type="evidence" value="ECO:0007669"/>
    <property type="project" value="TreeGrafter"/>
</dbReference>
<protein>
    <submittedName>
        <fullName evidence="1">2-keto-4-pentenoate hydratase</fullName>
    </submittedName>
</protein>
<organism evidence="1 2">
    <name type="scientific">Sphingomonas endophytica</name>
    <dbReference type="NCBI Taxonomy" id="869719"/>
    <lineage>
        <taxon>Bacteria</taxon>
        <taxon>Pseudomonadati</taxon>
        <taxon>Pseudomonadota</taxon>
        <taxon>Alphaproteobacteria</taxon>
        <taxon>Sphingomonadales</taxon>
        <taxon>Sphingomonadaceae</taxon>
        <taxon>Sphingomonas</taxon>
    </lineage>
</organism>
<evidence type="ECO:0000313" key="2">
    <source>
        <dbReference type="Proteomes" id="UP000522313"/>
    </source>
</evidence>
<dbReference type="RefSeq" id="WP_184504872.1">
    <property type="nucleotide sequence ID" value="NZ_JACHBT010000007.1"/>
</dbReference>
<dbReference type="Gene3D" id="3.90.850.10">
    <property type="entry name" value="Fumarylacetoacetase-like, C-terminal domain"/>
    <property type="match status" value="1"/>
</dbReference>
<comment type="caution">
    <text evidence="1">The sequence shown here is derived from an EMBL/GenBank/DDBJ whole genome shotgun (WGS) entry which is preliminary data.</text>
</comment>
<reference evidence="1 2" key="2">
    <citation type="submission" date="2020-08" db="EMBL/GenBank/DDBJ databases">
        <authorList>
            <person name="Partida-Martinez L."/>
            <person name="Huntemann M."/>
            <person name="Clum A."/>
            <person name="Wang J."/>
            <person name="Palaniappan K."/>
            <person name="Ritter S."/>
            <person name="Chen I.-M."/>
            <person name="Stamatis D."/>
            <person name="Reddy T."/>
            <person name="O'Malley R."/>
            <person name="Daum C."/>
            <person name="Shapiro N."/>
            <person name="Ivanova N."/>
            <person name="Kyrpides N."/>
            <person name="Woyke T."/>
        </authorList>
    </citation>
    <scope>NUCLEOTIDE SEQUENCE [LARGE SCALE GENOMIC DNA]</scope>
    <source>
        <strain evidence="1 2">AS3.13</strain>
    </source>
</reference>
<evidence type="ECO:0000313" key="1">
    <source>
        <dbReference type="EMBL" id="MBB6504528.1"/>
    </source>
</evidence>
<dbReference type="GO" id="GO:0005737">
    <property type="term" value="C:cytoplasm"/>
    <property type="evidence" value="ECO:0007669"/>
    <property type="project" value="TreeGrafter"/>
</dbReference>
<dbReference type="AlphaFoldDB" id="A0A7X0MPJ3"/>
<dbReference type="InterPro" id="IPR036663">
    <property type="entry name" value="Fumarylacetoacetase_C_sf"/>
</dbReference>
<sequence length="256" mass="26770">MRHVALAALLLAGCTRGDDYLARFTAAERGALPFAPITAMRPGTTMAEAYRLQRRYVAMRRRAGDRIAGYKGGLMSPASLAGRGVRAPLVGVLFAVGGADDGGTISLCGYRRAAFELKLGHRDGQVLPVIDLPDIGYRDPDHYSAVDMVAANISAARYVRGAGQPAAGRDLDALRVTLRREGETIASGIAGESLGGQAASLATVRRLAAAAGYAPRPVDLIVTGKIGDRGWLLPGRYVADYGALGRVTFAVTACAA</sequence>
<dbReference type="PANTHER" id="PTHR30143:SF0">
    <property type="entry name" value="2-KETO-4-PENTENOATE HYDRATASE"/>
    <property type="match status" value="1"/>
</dbReference>
<accession>A0A7X0MPJ3</accession>
<dbReference type="PANTHER" id="PTHR30143">
    <property type="entry name" value="ACID HYDRATASE"/>
    <property type="match status" value="1"/>
</dbReference>
<dbReference type="SUPFAM" id="SSF56529">
    <property type="entry name" value="FAH"/>
    <property type="match status" value="1"/>
</dbReference>
<name>A0A7X0MPJ3_9SPHN</name>
<reference evidence="1 2" key="1">
    <citation type="submission" date="2020-08" db="EMBL/GenBank/DDBJ databases">
        <title>The Agave Microbiome: Exploring the role of microbial communities in plant adaptations to desert environments.</title>
        <authorList>
            <person name="Partida-Martinez L.P."/>
        </authorList>
    </citation>
    <scope>NUCLEOTIDE SEQUENCE [LARGE SCALE GENOMIC DNA]</scope>
    <source>
        <strain evidence="1 2">AS3.13</strain>
    </source>
</reference>